<comment type="similarity">
    <text evidence="2">Belongs to the dermatopontin family.</text>
</comment>
<feature type="domain" description="C-type lectin" evidence="14">
    <location>
        <begin position="716"/>
        <end position="842"/>
    </location>
</feature>
<feature type="domain" description="EGF-like" evidence="13">
    <location>
        <begin position="1172"/>
        <end position="1208"/>
    </location>
</feature>
<dbReference type="SUPFAM" id="SSF57184">
    <property type="entry name" value="Growth factor receptor domain"/>
    <property type="match status" value="5"/>
</dbReference>
<dbReference type="FunFam" id="2.10.25.10:FF:000195">
    <property type="entry name" value="versican core protein-like"/>
    <property type="match status" value="2"/>
</dbReference>
<dbReference type="PROSITE" id="PS01187">
    <property type="entry name" value="EGF_CA"/>
    <property type="match status" value="8"/>
</dbReference>
<feature type="disulfide bond" evidence="10">
    <location>
        <begin position="1236"/>
        <end position="1245"/>
    </location>
</feature>
<protein>
    <submittedName>
        <fullName evidence="15">Uncharacterized protein</fullName>
    </submittedName>
</protein>
<dbReference type="GO" id="GO:0005509">
    <property type="term" value="F:calcium ion binding"/>
    <property type="evidence" value="ECO:0007669"/>
    <property type="project" value="InterPro"/>
</dbReference>
<feature type="disulfide bond" evidence="10">
    <location>
        <begin position="1540"/>
        <end position="1549"/>
    </location>
</feature>
<dbReference type="InParanoid" id="C3ZKA1"/>
<feature type="domain" description="EGF-like" evidence="13">
    <location>
        <begin position="982"/>
        <end position="1018"/>
    </location>
</feature>
<feature type="disulfide bond" evidence="10">
    <location>
        <begin position="1350"/>
        <end position="1359"/>
    </location>
</feature>
<feature type="disulfide bond" evidence="10">
    <location>
        <begin position="970"/>
        <end position="979"/>
    </location>
</feature>
<dbReference type="SUPFAM" id="SSF56436">
    <property type="entry name" value="C-type lectin-like"/>
    <property type="match status" value="2"/>
</dbReference>
<feature type="domain" description="EGF-like" evidence="13">
    <location>
        <begin position="1286"/>
        <end position="1322"/>
    </location>
</feature>
<feature type="disulfide bond" evidence="10">
    <location>
        <begin position="1046"/>
        <end position="1055"/>
    </location>
</feature>
<dbReference type="InterPro" id="IPR001881">
    <property type="entry name" value="EGF-like_Ca-bd_dom"/>
</dbReference>
<feature type="region of interest" description="Disordered" evidence="11">
    <location>
        <begin position="27"/>
        <end position="65"/>
    </location>
</feature>
<dbReference type="PROSITE" id="PS50041">
    <property type="entry name" value="C_TYPE_LECTIN_2"/>
    <property type="match status" value="2"/>
</dbReference>
<feature type="domain" description="EGF-like" evidence="13">
    <location>
        <begin position="1058"/>
        <end position="1094"/>
    </location>
</feature>
<dbReference type="InterPro" id="IPR049883">
    <property type="entry name" value="NOTCH1_EGF-like"/>
</dbReference>
<gene>
    <name evidence="15" type="primary">Alx3</name>
    <name evidence="15" type="synonym">Alx4c</name>
    <name evidence="15" type="synonym">CART</name>
    <name evidence="15" type="ORF">BRAFLDRAFT_119094</name>
</gene>
<evidence type="ECO:0000256" key="11">
    <source>
        <dbReference type="SAM" id="MobiDB-lite"/>
    </source>
</evidence>
<dbReference type="PANTHER" id="PTHR12916">
    <property type="entry name" value="CYTOCHROME C OXIDASE POLYPEPTIDE VIC-2"/>
    <property type="match status" value="1"/>
</dbReference>
<evidence type="ECO:0000256" key="1">
    <source>
        <dbReference type="ARBA" id="ARBA00004613"/>
    </source>
</evidence>
<dbReference type="InterPro" id="IPR016187">
    <property type="entry name" value="CTDL_fold"/>
</dbReference>
<dbReference type="PROSITE" id="PS00022">
    <property type="entry name" value="EGF_1"/>
    <property type="match status" value="18"/>
</dbReference>
<feature type="domain" description="EGF-like" evidence="13">
    <location>
        <begin position="1324"/>
        <end position="1360"/>
    </location>
</feature>
<dbReference type="InterPro" id="IPR001304">
    <property type="entry name" value="C-type_lectin-like"/>
</dbReference>
<feature type="region of interest" description="Disordered" evidence="11">
    <location>
        <begin position="201"/>
        <end position="236"/>
    </location>
</feature>
<evidence type="ECO:0000313" key="15">
    <source>
        <dbReference type="EMBL" id="EEN47000.1"/>
    </source>
</evidence>
<feature type="domain" description="EGF-like" evidence="13">
    <location>
        <begin position="1248"/>
        <end position="1284"/>
    </location>
</feature>
<feature type="disulfide bond" evidence="10">
    <location>
        <begin position="1388"/>
        <end position="1397"/>
    </location>
</feature>
<dbReference type="InterPro" id="IPR000742">
    <property type="entry name" value="EGF"/>
</dbReference>
<feature type="domain" description="EGF-like" evidence="13">
    <location>
        <begin position="1096"/>
        <end position="1132"/>
    </location>
</feature>
<feature type="disulfide bond" evidence="10">
    <location>
        <begin position="871"/>
        <end position="880"/>
    </location>
</feature>
<dbReference type="CDD" id="cd00054">
    <property type="entry name" value="EGF_CA"/>
    <property type="match status" value="18"/>
</dbReference>
<feature type="disulfide bond" evidence="10">
    <location>
        <begin position="1008"/>
        <end position="1017"/>
    </location>
</feature>
<feature type="disulfide bond" evidence="10">
    <location>
        <begin position="1312"/>
        <end position="1321"/>
    </location>
</feature>
<evidence type="ECO:0000256" key="12">
    <source>
        <dbReference type="SAM" id="SignalP"/>
    </source>
</evidence>
<accession>C3ZKA1</accession>
<name>C3ZKA1_BRAFL</name>
<feature type="disulfide bond" evidence="10">
    <location>
        <begin position="1502"/>
        <end position="1511"/>
    </location>
</feature>
<evidence type="ECO:0000256" key="6">
    <source>
        <dbReference type="ARBA" id="ARBA00022729"/>
    </source>
</evidence>
<feature type="domain" description="EGF-like" evidence="13">
    <location>
        <begin position="844"/>
        <end position="881"/>
    </location>
</feature>
<dbReference type="InterPro" id="IPR018097">
    <property type="entry name" value="EGF_Ca-bd_CS"/>
</dbReference>
<feature type="domain" description="EGF-like" evidence="13">
    <location>
        <begin position="1362"/>
        <end position="1398"/>
    </location>
</feature>
<evidence type="ECO:0000256" key="2">
    <source>
        <dbReference type="ARBA" id="ARBA00008712"/>
    </source>
</evidence>
<evidence type="ECO:0000256" key="4">
    <source>
        <dbReference type="ARBA" id="ARBA00022525"/>
    </source>
</evidence>
<dbReference type="SUPFAM" id="SSF57196">
    <property type="entry name" value="EGF/Laminin"/>
    <property type="match status" value="4"/>
</dbReference>
<evidence type="ECO:0000256" key="10">
    <source>
        <dbReference type="PROSITE-ProRule" id="PRU00076"/>
    </source>
</evidence>
<organism evidence="15">
    <name type="scientific">Branchiostoma floridae</name>
    <name type="common">Florida lancelet</name>
    <name type="synonym">Amphioxus</name>
    <dbReference type="NCBI Taxonomy" id="7739"/>
    <lineage>
        <taxon>Eukaryota</taxon>
        <taxon>Metazoa</taxon>
        <taxon>Chordata</taxon>
        <taxon>Cephalochordata</taxon>
        <taxon>Leptocardii</taxon>
        <taxon>Amphioxiformes</taxon>
        <taxon>Branchiostomatidae</taxon>
        <taxon>Branchiostoma</taxon>
    </lineage>
</organism>
<dbReference type="Pfam" id="PF00059">
    <property type="entry name" value="Lectin_C"/>
    <property type="match status" value="2"/>
</dbReference>
<dbReference type="Pfam" id="PF12661">
    <property type="entry name" value="hEGF"/>
    <property type="match status" value="14"/>
</dbReference>
<evidence type="ECO:0000256" key="8">
    <source>
        <dbReference type="ARBA" id="ARBA00023157"/>
    </source>
</evidence>
<evidence type="ECO:0000256" key="5">
    <source>
        <dbReference type="ARBA" id="ARBA00022536"/>
    </source>
</evidence>
<feature type="signal peptide" evidence="12">
    <location>
        <begin position="1"/>
        <end position="25"/>
    </location>
</feature>
<dbReference type="SMART" id="SM00179">
    <property type="entry name" value="EGF_CA"/>
    <property type="match status" value="19"/>
</dbReference>
<feature type="disulfide bond" evidence="10">
    <location>
        <begin position="1426"/>
        <end position="1435"/>
    </location>
</feature>
<feature type="domain" description="EGF-like" evidence="13">
    <location>
        <begin position="1400"/>
        <end position="1436"/>
    </location>
</feature>
<sequence>MSPVTAAAMLLFLLASLVATTPVQGGRVTRQVAPVPEPENSPDDFTVRGTNSSSSSSLTPPPEPACNASGYSTEFGSSFTFECRQAYALSAVRSTYCSATGDRAWNYSCTYMGLGQLDECYWSPFVNDFGADLSYQCPFNSLVTGFHRWFMYQIKAFQQQKTSAAYLSSERSMSPVTAAAMILFLLSALVATTPVQGSRVTQQVAPVPEPENSPDDFAVSRTNSSSSSSLTPPPEPACNASGYTTEFGSSFTFECRQAYALSAVRSTYCIATGDRAWNYSCTYMGLGQLDECYWSPFVNDFGSVLSYQCPFNSLVTGFYSEYDAAQSDRRWKLKCCRSDRTLLYNCQNSLPANTPAGDLEFSVFGNYFLRGVFATFRRNVRRGEKLVSPAGEQSLLRNSWAVPTDLSYTARGPGIPADMSVQGGSWLLLTGLALFFSYSAAVCPLPNYTPTSIDGYCYREKVGMFDFHAAEHICEEDGALLITDKNIYRHMWLQLKDFAQGFWLGLEDEEVPGEYYWSDNETLSEPTFWEPTIPDDPSKHCVISVRNGTGGVTAQSNWVPADCHSYYTNVVCEVDNDECASNTENACNEPNMHCVNTIGWYECECDAGYHWEGNICAGEYECECEAGYHWEGNICAGEYECECEAGYHWEGNICAGEYECECEAGYHWEGNICAGEYECECEAGYHWEGNICAEEHIGPTEAPIHDECPVGWDDTFTGMCIKAFTVKSNWPMAHFTCGTSERGRLVTIEDQEKLDFMKTYADAPNYYWIGLNDVMEEGTLVWTDGDDLDPAEFTPAVPWSSDPNYQNTDAIDCVCFAKGILNGVYNTWAFESCLTKKKFICEIDLDECSAKPCLNNGTCYEEHPVGFGCTCEPGYEGDICEIDGDDLDPAEFTPAVPWSSDPNYQNTEDIDCVCFAKGILNGVYNTWAFESCLTKKKFICEIDLDECSAKPCLNNGTCYEEHPVGFGCTCEPGYEGDICEIDIDECANVTCENGGTCVDGINEYSCDCPIGIEGTHCEINIDDCPGVTCQNGGTCVDGINDYSCDCVDGYEGEHCETDTDDCVGVNCQNGGTCVDEVDGYSCTCAPGYEGDHCETDTDDCVGVNCQNGGTCVDEVDGYSCTCAPGYEGDHCETDTDDCVGVNCQNGGTCVDEVDGYSCTCAPGYEGDHCETDTDDCVGVNCQNGGTCVDEVDGYSCTCAPGYEGDHCETDTDDCVGVDCQNGGTCVDEVDGYSCTCVPGYEGDHCETDTDDCVGVTCQNGGTCVDEVDGYSCTCAPGYEGDHCETDTDDCVGVNCQNGGTCVDEVDGYSCTCAPGYEGDHCETDTDDCVGVDCQNGGTCVDEVDGYSCTCAPGYEGDHCETDTDDCVGVDCQNGGTCVDEVDGYSCTCAPGYEGDHCETDTDDCVGVTCQNGGTCVDEVDGYSCTCAPGYEGDHCETDTDDCVGVTCQNGGTCVDEVDGYSCTCAPGYEGDHCETDTDDCVGVTCQNGGTCVDEVDGYSCTCAPGYEGDHCETDTDDCVGVTCQNGGTCVDEVDGYSCTCAPGYEGDHCETDTDDCVGVDCQNGGTCVDEVDGYSCTCAPGYEGDHCETDTDDCVGVDLSKWRDLRRRS</sequence>
<comment type="subcellular location">
    <subcellularLocation>
        <location evidence="1">Secreted</location>
    </subcellularLocation>
</comment>
<dbReference type="InterPro" id="IPR016186">
    <property type="entry name" value="C-type_lectin-like/link_sf"/>
</dbReference>
<proteinExistence type="inferred from homology"/>
<dbReference type="SMART" id="SM00034">
    <property type="entry name" value="CLECT"/>
    <property type="match status" value="2"/>
</dbReference>
<dbReference type="Gene3D" id="3.10.100.10">
    <property type="entry name" value="Mannose-Binding Protein A, subunit A"/>
    <property type="match status" value="2"/>
</dbReference>
<dbReference type="PRINTS" id="PR00010">
    <property type="entry name" value="EGFBLOOD"/>
</dbReference>
<dbReference type="InterPro" id="IPR000152">
    <property type="entry name" value="EGF-type_Asp/Asn_hydroxyl_site"/>
</dbReference>
<dbReference type="Pfam" id="PF07645">
    <property type="entry name" value="EGF_CA"/>
    <property type="match status" value="1"/>
</dbReference>
<dbReference type="InterPro" id="IPR013032">
    <property type="entry name" value="EGF-like_CS"/>
</dbReference>
<dbReference type="GO" id="GO:0005576">
    <property type="term" value="C:extracellular region"/>
    <property type="evidence" value="ECO:0007669"/>
    <property type="project" value="UniProtKB-SubCell"/>
</dbReference>
<dbReference type="InterPro" id="IPR026645">
    <property type="entry name" value="Dermatopontin"/>
</dbReference>
<dbReference type="Pfam" id="PF00008">
    <property type="entry name" value="EGF"/>
    <property type="match status" value="2"/>
</dbReference>
<dbReference type="FunFam" id="2.10.25.10:FF:001084">
    <property type="entry name" value="Thrombospondin-3a"/>
    <property type="match status" value="1"/>
</dbReference>
<feature type="domain" description="EGF-like" evidence="13">
    <location>
        <begin position="1210"/>
        <end position="1246"/>
    </location>
</feature>
<evidence type="ECO:0000256" key="9">
    <source>
        <dbReference type="ARBA" id="ARBA00023180"/>
    </source>
</evidence>
<evidence type="ECO:0000259" key="13">
    <source>
        <dbReference type="PROSITE" id="PS50026"/>
    </source>
</evidence>
<reference evidence="15" key="1">
    <citation type="journal article" date="2008" name="Nature">
        <title>The amphioxus genome and the evolution of the chordate karyotype.</title>
        <authorList>
            <consortium name="US DOE Joint Genome Institute (JGI-PGF)"/>
            <person name="Putnam N.H."/>
            <person name="Butts T."/>
            <person name="Ferrier D.E.K."/>
            <person name="Furlong R.F."/>
            <person name="Hellsten U."/>
            <person name="Kawashima T."/>
            <person name="Robinson-Rechavi M."/>
            <person name="Shoguchi E."/>
            <person name="Terry A."/>
            <person name="Yu J.-K."/>
            <person name="Benito-Gutierrez E.L."/>
            <person name="Dubchak I."/>
            <person name="Garcia-Fernandez J."/>
            <person name="Gibson-Brown J.J."/>
            <person name="Grigoriev I.V."/>
            <person name="Horton A.C."/>
            <person name="de Jong P.J."/>
            <person name="Jurka J."/>
            <person name="Kapitonov V.V."/>
            <person name="Kohara Y."/>
            <person name="Kuroki Y."/>
            <person name="Lindquist E."/>
            <person name="Lucas S."/>
            <person name="Osoegawa K."/>
            <person name="Pennacchio L.A."/>
            <person name="Salamov A.A."/>
            <person name="Satou Y."/>
            <person name="Sauka-Spengler T."/>
            <person name="Schmutz J."/>
            <person name="Shin-I T."/>
            <person name="Toyoda A."/>
            <person name="Bronner-Fraser M."/>
            <person name="Fujiyama A."/>
            <person name="Holland L.Z."/>
            <person name="Holland P.W.H."/>
            <person name="Satoh N."/>
            <person name="Rokhsar D.S."/>
        </authorList>
    </citation>
    <scope>NUCLEOTIDE SEQUENCE [LARGE SCALE GENOMIC DNA]</scope>
    <source>
        <strain evidence="15">S238N-H82</strain>
        <tissue evidence="15">Testes</tissue>
    </source>
</reference>
<feature type="domain" description="EGF-like" evidence="13">
    <location>
        <begin position="1438"/>
        <end position="1474"/>
    </location>
</feature>
<dbReference type="PROSITE" id="PS01186">
    <property type="entry name" value="EGF_2"/>
    <property type="match status" value="18"/>
</dbReference>
<keyword evidence="9" id="KW-0325">Glycoprotein</keyword>
<evidence type="ECO:0000259" key="14">
    <source>
        <dbReference type="PROSITE" id="PS50041"/>
    </source>
</evidence>
<dbReference type="PROSITE" id="PS50026">
    <property type="entry name" value="EGF_3"/>
    <property type="match status" value="19"/>
</dbReference>
<keyword evidence="4" id="KW-0964">Secreted</keyword>
<feature type="disulfide bond" evidence="10">
    <location>
        <begin position="1198"/>
        <end position="1207"/>
    </location>
</feature>
<dbReference type="InterPro" id="IPR009030">
    <property type="entry name" value="Growth_fac_rcpt_cys_sf"/>
</dbReference>
<feature type="chain" id="PRO_5002934931" evidence="12">
    <location>
        <begin position="26"/>
        <end position="1609"/>
    </location>
</feature>
<dbReference type="PANTHER" id="PTHR12916:SF4">
    <property type="entry name" value="UNINFLATABLE, ISOFORM C"/>
    <property type="match status" value="1"/>
</dbReference>
<feature type="domain" description="EGF-like" evidence="13">
    <location>
        <begin position="1476"/>
        <end position="1512"/>
    </location>
</feature>
<dbReference type="PROSITE" id="PS00010">
    <property type="entry name" value="ASX_HYDROXYL"/>
    <property type="match status" value="17"/>
</dbReference>
<feature type="domain" description="EGF-like" evidence="13">
    <location>
        <begin position="943"/>
        <end position="980"/>
    </location>
</feature>
<keyword evidence="6 12" id="KW-0732">Signal</keyword>
<feature type="disulfide bond" evidence="10">
    <location>
        <begin position="1578"/>
        <end position="1587"/>
    </location>
</feature>
<feature type="disulfide bond" evidence="10">
    <location>
        <begin position="1160"/>
        <end position="1169"/>
    </location>
</feature>
<keyword evidence="7" id="KW-0677">Repeat</keyword>
<comment type="caution">
    <text evidence="10">Lacks conserved residue(s) required for the propagation of feature annotation.</text>
</comment>
<feature type="domain" description="EGF-like" evidence="13">
    <location>
        <begin position="1552"/>
        <end position="1588"/>
    </location>
</feature>
<dbReference type="EMBL" id="GG666636">
    <property type="protein sequence ID" value="EEN47000.1"/>
    <property type="molecule type" value="Genomic_DNA"/>
</dbReference>
<feature type="disulfide bond" evidence="10">
    <location>
        <begin position="1122"/>
        <end position="1131"/>
    </location>
</feature>
<feature type="domain" description="EGF-like" evidence="13">
    <location>
        <begin position="575"/>
        <end position="617"/>
    </location>
</feature>
<evidence type="ECO:0000256" key="3">
    <source>
        <dbReference type="ARBA" id="ARBA00022473"/>
    </source>
</evidence>
<feature type="disulfide bond" evidence="10">
    <location>
        <begin position="1274"/>
        <end position="1283"/>
    </location>
</feature>
<feature type="disulfide bond" evidence="10">
    <location>
        <begin position="1464"/>
        <end position="1473"/>
    </location>
</feature>
<keyword evidence="8 10" id="KW-1015">Disulfide bond</keyword>
<keyword evidence="5 10" id="KW-0245">EGF-like domain</keyword>
<dbReference type="Pfam" id="PF14704">
    <property type="entry name" value="DERM"/>
    <property type="match status" value="2"/>
</dbReference>
<dbReference type="SMART" id="SM00181">
    <property type="entry name" value="EGF"/>
    <property type="match status" value="19"/>
</dbReference>
<feature type="domain" description="EGF-like" evidence="13">
    <location>
        <begin position="1020"/>
        <end position="1056"/>
    </location>
</feature>
<feature type="domain" description="C-type lectin" evidence="14">
    <location>
        <begin position="453"/>
        <end position="572"/>
    </location>
</feature>
<dbReference type="CDD" id="cd00037">
    <property type="entry name" value="CLECT"/>
    <property type="match status" value="2"/>
</dbReference>
<feature type="domain" description="EGF-like" evidence="13">
    <location>
        <begin position="1134"/>
        <end position="1170"/>
    </location>
</feature>
<keyword evidence="3" id="KW-0217">Developmental protein</keyword>
<dbReference type="Gene3D" id="2.10.25.10">
    <property type="entry name" value="Laminin"/>
    <property type="match status" value="19"/>
</dbReference>
<feature type="disulfide bond" evidence="10">
    <location>
        <begin position="1084"/>
        <end position="1093"/>
    </location>
</feature>
<evidence type="ECO:0000256" key="7">
    <source>
        <dbReference type="ARBA" id="ARBA00022737"/>
    </source>
</evidence>
<dbReference type="eggNOG" id="KOG1217">
    <property type="taxonomic scope" value="Eukaryota"/>
</dbReference>
<feature type="domain" description="EGF-like" evidence="13">
    <location>
        <begin position="1514"/>
        <end position="1550"/>
    </location>
</feature>
<dbReference type="FunFam" id="2.10.25.10:FF:000080">
    <property type="entry name" value="Neurogenic locus notch 1"/>
    <property type="match status" value="16"/>
</dbReference>